<dbReference type="RefSeq" id="WP_151080201.1">
    <property type="nucleotide sequence ID" value="NZ_CP047647.1"/>
</dbReference>
<dbReference type="AlphaFoldDB" id="A0A7L5A109"/>
<comment type="caution">
    <text evidence="1">The sequence shown here is derived from an EMBL/GenBank/DDBJ whole genome shotgun (WGS) entry which is preliminary data.</text>
</comment>
<gene>
    <name evidence="1" type="ORF">F0P96_17375</name>
</gene>
<proteinExistence type="predicted"/>
<dbReference type="Proteomes" id="UP000326380">
    <property type="component" value="Unassembled WGS sequence"/>
</dbReference>
<organism evidence="1 2">
    <name type="scientific">Hymenobacter busanensis</name>
    <dbReference type="NCBI Taxonomy" id="2607656"/>
    <lineage>
        <taxon>Bacteria</taxon>
        <taxon>Pseudomonadati</taxon>
        <taxon>Bacteroidota</taxon>
        <taxon>Cytophagia</taxon>
        <taxon>Cytophagales</taxon>
        <taxon>Hymenobacteraceae</taxon>
        <taxon>Hymenobacter</taxon>
    </lineage>
</organism>
<sequence>MARIIDQYDSFHAHSRAEWREWLAQHHGTAPGIWLIYDKKASGRVRVSYAEAVEEALCFGWIDSLPRKLDAERAMLLFTPRKPRSVWSKLNKQRVAQLVQAGLMTPAGQAKIDVARQNGSWDTLNDSDNLVVPDDLAAALAAIAGARQRFEALAPSAKKNALYYIGSAKRPETRARRIAETVAQVTA</sequence>
<dbReference type="EMBL" id="VTWU01000007">
    <property type="protein sequence ID" value="KAA9327018.1"/>
    <property type="molecule type" value="Genomic_DNA"/>
</dbReference>
<evidence type="ECO:0000313" key="1">
    <source>
        <dbReference type="EMBL" id="KAA9327018.1"/>
    </source>
</evidence>
<protein>
    <submittedName>
        <fullName evidence="1">Uncharacterized protein</fullName>
    </submittedName>
</protein>
<keyword evidence="2" id="KW-1185">Reference proteome</keyword>
<accession>A0A7L5A109</accession>
<reference evidence="1 2" key="1">
    <citation type="submission" date="2019-09" db="EMBL/GenBank/DDBJ databases">
        <title>Genome sequence of Hymenobacter sp. M3.</title>
        <authorList>
            <person name="Srinivasan S."/>
        </authorList>
    </citation>
    <scope>NUCLEOTIDE SEQUENCE [LARGE SCALE GENOMIC DNA]</scope>
    <source>
        <strain evidence="1 2">M3</strain>
    </source>
</reference>
<evidence type="ECO:0000313" key="2">
    <source>
        <dbReference type="Proteomes" id="UP000326380"/>
    </source>
</evidence>
<dbReference type="Pfam" id="PF13376">
    <property type="entry name" value="OmdA"/>
    <property type="match status" value="1"/>
</dbReference>
<name>A0A7L5A109_9BACT</name>